<evidence type="ECO:0000256" key="3">
    <source>
        <dbReference type="ARBA" id="ARBA00022475"/>
    </source>
</evidence>
<dbReference type="EMBL" id="JACRTC010000001">
    <property type="protein sequence ID" value="MBC8569731.1"/>
    <property type="molecule type" value="Genomic_DNA"/>
</dbReference>
<keyword evidence="4 7" id="KW-0812">Transmembrane</keyword>
<dbReference type="Pfam" id="PF02417">
    <property type="entry name" value="Chromate_transp"/>
    <property type="match status" value="1"/>
</dbReference>
<dbReference type="AlphaFoldDB" id="A0A926IA11"/>
<dbReference type="GO" id="GO:0015109">
    <property type="term" value="F:chromate transmembrane transporter activity"/>
    <property type="evidence" value="ECO:0007669"/>
    <property type="project" value="InterPro"/>
</dbReference>
<dbReference type="InterPro" id="IPR003370">
    <property type="entry name" value="Chromate_transpt"/>
</dbReference>
<dbReference type="InterPro" id="IPR052518">
    <property type="entry name" value="CHR_Transporter"/>
</dbReference>
<proteinExistence type="inferred from homology"/>
<evidence type="ECO:0000313" key="8">
    <source>
        <dbReference type="EMBL" id="MBC8569731.1"/>
    </source>
</evidence>
<evidence type="ECO:0000256" key="2">
    <source>
        <dbReference type="ARBA" id="ARBA00005262"/>
    </source>
</evidence>
<feature type="transmembrane region" description="Helical" evidence="7">
    <location>
        <begin position="146"/>
        <end position="169"/>
    </location>
</feature>
<organism evidence="8 9">
    <name type="scientific">Zongyangia hominis</name>
    <dbReference type="NCBI Taxonomy" id="2763677"/>
    <lineage>
        <taxon>Bacteria</taxon>
        <taxon>Bacillati</taxon>
        <taxon>Bacillota</taxon>
        <taxon>Clostridia</taxon>
        <taxon>Eubacteriales</taxon>
        <taxon>Oscillospiraceae</taxon>
        <taxon>Zongyangia</taxon>
    </lineage>
</organism>
<feature type="transmembrane region" description="Helical" evidence="7">
    <location>
        <begin position="80"/>
        <end position="106"/>
    </location>
</feature>
<dbReference type="GO" id="GO:0005886">
    <property type="term" value="C:plasma membrane"/>
    <property type="evidence" value="ECO:0007669"/>
    <property type="project" value="UniProtKB-SubCell"/>
</dbReference>
<sequence>MQAHSKRHKILLLFLTFLKIGAFTFGGGYAMIALMQREVVEKRHWITDEDIMDIITIAESTPGVIAVNSATFIGYKTAGFWGAFFATLGVTLPSFVVISVISLFFVQFKSLKIVAYAFEGIRAGIAVLIVSAVIKLSKYCPKDLFSFLLAALAFFASAFFDVSSIYLLLTGMMCGIVYQVIKVRRTSTVSGKDGDGK</sequence>
<keyword evidence="9" id="KW-1185">Reference proteome</keyword>
<keyword evidence="6 7" id="KW-0472">Membrane</keyword>
<dbReference type="PANTHER" id="PTHR43663">
    <property type="entry name" value="CHROMATE TRANSPORT PROTEIN-RELATED"/>
    <property type="match status" value="1"/>
</dbReference>
<feature type="transmembrane region" description="Helical" evidence="7">
    <location>
        <begin position="113"/>
        <end position="134"/>
    </location>
</feature>
<evidence type="ECO:0000256" key="7">
    <source>
        <dbReference type="SAM" id="Phobius"/>
    </source>
</evidence>
<comment type="similarity">
    <text evidence="2">Belongs to the chromate ion transporter (CHR) (TC 2.A.51) family.</text>
</comment>
<feature type="transmembrane region" description="Helical" evidence="7">
    <location>
        <begin position="12"/>
        <end position="35"/>
    </location>
</feature>
<evidence type="ECO:0000313" key="9">
    <source>
        <dbReference type="Proteomes" id="UP000660861"/>
    </source>
</evidence>
<name>A0A926IA11_9FIRM</name>
<evidence type="ECO:0000256" key="4">
    <source>
        <dbReference type="ARBA" id="ARBA00022692"/>
    </source>
</evidence>
<evidence type="ECO:0000256" key="6">
    <source>
        <dbReference type="ARBA" id="ARBA00023136"/>
    </source>
</evidence>
<comment type="subcellular location">
    <subcellularLocation>
        <location evidence="1">Cell membrane</location>
        <topology evidence="1">Multi-pass membrane protein</topology>
    </subcellularLocation>
</comment>
<accession>A0A926IA11</accession>
<gene>
    <name evidence="8" type="ORF">H8709_02685</name>
</gene>
<protein>
    <submittedName>
        <fullName evidence="8">Chromate transporter</fullName>
    </submittedName>
</protein>
<comment type="caution">
    <text evidence="8">The sequence shown here is derived from an EMBL/GenBank/DDBJ whole genome shotgun (WGS) entry which is preliminary data.</text>
</comment>
<keyword evidence="3" id="KW-1003">Cell membrane</keyword>
<dbReference type="Proteomes" id="UP000660861">
    <property type="component" value="Unassembled WGS sequence"/>
</dbReference>
<evidence type="ECO:0000256" key="5">
    <source>
        <dbReference type="ARBA" id="ARBA00022989"/>
    </source>
</evidence>
<keyword evidence="5 7" id="KW-1133">Transmembrane helix</keyword>
<evidence type="ECO:0000256" key="1">
    <source>
        <dbReference type="ARBA" id="ARBA00004651"/>
    </source>
</evidence>
<dbReference type="PANTHER" id="PTHR43663:SF2">
    <property type="entry name" value="CHROMATE TRANSPORT PROTEIN-RELATED"/>
    <property type="match status" value="1"/>
</dbReference>
<reference evidence="8" key="1">
    <citation type="submission" date="2020-08" db="EMBL/GenBank/DDBJ databases">
        <title>Genome public.</title>
        <authorList>
            <person name="Liu C."/>
            <person name="Sun Q."/>
        </authorList>
    </citation>
    <scope>NUCLEOTIDE SEQUENCE</scope>
    <source>
        <strain evidence="8">NSJ-54</strain>
    </source>
</reference>